<dbReference type="PANTHER" id="PTHR34385:SF1">
    <property type="entry name" value="PEPTIDOGLYCAN L-ALANYL-D-GLUTAMATE ENDOPEPTIDASE CWLK"/>
    <property type="match status" value="1"/>
</dbReference>
<dbReference type="InterPro" id="IPR052179">
    <property type="entry name" value="DD-CPase-like"/>
</dbReference>
<dbReference type="AlphaFoldDB" id="A0A2H0UEQ6"/>
<gene>
    <name evidence="4" type="ORF">COU16_00430</name>
</gene>
<feature type="domain" description="D-alanyl-D-alanine carboxypeptidase-like core" evidence="3">
    <location>
        <begin position="169"/>
        <end position="292"/>
    </location>
</feature>
<sequence length="323" mass="36664">MCGHSTTKNTFFQCAVMIQSEHCYMSKVSPETVRNLLIGLIVVLSASAATLGYFLYTTTQTLETTLATTSARITELEGTLLDTQERLAIATSTNNELENNLVAEKDRNDGFADQIDKITGTVQVLDKLSKTDKELLQKYSKVYFLNEHYVPDSLSSIDKEWLYNEAIKKQIHTKVNPFLEDMLQAALDDGVKIWIVSAYRSWDEQANLKGSYSITYGSGANTFSADQGYSEHQLGTTLDFTTEGIGGGLDGFGNTKAYQWLLNNAYKYGFVLSYPENNGYYIFEPWHWRFVGEDLAKYLDKNDFNFYDVEQRKIDEYLVSIFD</sequence>
<keyword evidence="2" id="KW-0472">Membrane</keyword>
<dbReference type="SUPFAM" id="SSF55166">
    <property type="entry name" value="Hedgehog/DD-peptidase"/>
    <property type="match status" value="1"/>
</dbReference>
<comment type="caution">
    <text evidence="4">The sequence shown here is derived from an EMBL/GenBank/DDBJ whole genome shotgun (WGS) entry which is preliminary data.</text>
</comment>
<keyword evidence="1" id="KW-0175">Coiled coil</keyword>
<organism evidence="4 5">
    <name type="scientific">Candidatus Kaiserbacteria bacterium CG10_big_fil_rev_8_21_14_0_10_47_16</name>
    <dbReference type="NCBI Taxonomy" id="1974608"/>
    <lineage>
        <taxon>Bacteria</taxon>
        <taxon>Candidatus Kaiseribacteriota</taxon>
    </lineage>
</organism>
<dbReference type="InterPro" id="IPR009045">
    <property type="entry name" value="Zn_M74/Hedgehog-like"/>
</dbReference>
<evidence type="ECO:0000256" key="1">
    <source>
        <dbReference type="SAM" id="Coils"/>
    </source>
</evidence>
<dbReference type="CDD" id="cd14852">
    <property type="entry name" value="LD-carboxypeptidase"/>
    <property type="match status" value="1"/>
</dbReference>
<feature type="transmembrane region" description="Helical" evidence="2">
    <location>
        <begin position="35"/>
        <end position="56"/>
    </location>
</feature>
<dbReference type="Proteomes" id="UP000229344">
    <property type="component" value="Unassembled WGS sequence"/>
</dbReference>
<evidence type="ECO:0000313" key="4">
    <source>
        <dbReference type="EMBL" id="PIR84840.1"/>
    </source>
</evidence>
<feature type="coiled-coil region" evidence="1">
    <location>
        <begin position="80"/>
        <end position="114"/>
    </location>
</feature>
<accession>A0A2H0UEQ6</accession>
<dbReference type="Pfam" id="PF02557">
    <property type="entry name" value="VanY"/>
    <property type="match status" value="1"/>
</dbReference>
<keyword evidence="2" id="KW-1133">Transmembrane helix</keyword>
<dbReference type="GO" id="GO:0006508">
    <property type="term" value="P:proteolysis"/>
    <property type="evidence" value="ECO:0007669"/>
    <property type="project" value="InterPro"/>
</dbReference>
<evidence type="ECO:0000313" key="5">
    <source>
        <dbReference type="Proteomes" id="UP000229344"/>
    </source>
</evidence>
<reference evidence="5" key="1">
    <citation type="submission" date="2017-09" db="EMBL/GenBank/DDBJ databases">
        <title>Depth-based differentiation of microbial function through sediment-hosted aquifers and enrichment of novel symbionts in the deep terrestrial subsurface.</title>
        <authorList>
            <person name="Probst A.J."/>
            <person name="Ladd B."/>
            <person name="Jarett J.K."/>
            <person name="Geller-Mcgrath D.E."/>
            <person name="Sieber C.M.K."/>
            <person name="Emerson J.B."/>
            <person name="Anantharaman K."/>
            <person name="Thomas B.C."/>
            <person name="Malmstrom R."/>
            <person name="Stieglmeier M."/>
            <person name="Klingl A."/>
            <person name="Woyke T."/>
            <person name="Ryan C.M."/>
            <person name="Banfield J.F."/>
        </authorList>
    </citation>
    <scope>NUCLEOTIDE SEQUENCE [LARGE SCALE GENOMIC DNA]</scope>
</reference>
<dbReference type="PANTHER" id="PTHR34385">
    <property type="entry name" value="D-ALANYL-D-ALANINE CARBOXYPEPTIDASE"/>
    <property type="match status" value="1"/>
</dbReference>
<dbReference type="InterPro" id="IPR058193">
    <property type="entry name" value="VanY/YodJ_core_dom"/>
</dbReference>
<keyword evidence="2" id="KW-0812">Transmembrane</keyword>
<evidence type="ECO:0000256" key="2">
    <source>
        <dbReference type="SAM" id="Phobius"/>
    </source>
</evidence>
<dbReference type="Gene3D" id="3.30.1380.10">
    <property type="match status" value="1"/>
</dbReference>
<dbReference type="EMBL" id="PFBI01000003">
    <property type="protein sequence ID" value="PIR84840.1"/>
    <property type="molecule type" value="Genomic_DNA"/>
</dbReference>
<proteinExistence type="predicted"/>
<evidence type="ECO:0000259" key="3">
    <source>
        <dbReference type="Pfam" id="PF02557"/>
    </source>
</evidence>
<dbReference type="GO" id="GO:0008233">
    <property type="term" value="F:peptidase activity"/>
    <property type="evidence" value="ECO:0007669"/>
    <property type="project" value="InterPro"/>
</dbReference>
<protein>
    <recommendedName>
        <fullName evidence="3">D-alanyl-D-alanine carboxypeptidase-like core domain-containing protein</fullName>
    </recommendedName>
</protein>
<name>A0A2H0UEQ6_9BACT</name>
<dbReference type="InterPro" id="IPR003709">
    <property type="entry name" value="VanY-like_core_dom"/>
</dbReference>